<evidence type="ECO:0000259" key="12">
    <source>
        <dbReference type="SMART" id="SM00382"/>
    </source>
</evidence>
<dbReference type="Pfam" id="PF12169">
    <property type="entry name" value="DNA_pol3_gamma3"/>
    <property type="match status" value="1"/>
</dbReference>
<evidence type="ECO:0000256" key="1">
    <source>
        <dbReference type="ARBA" id="ARBA00006360"/>
    </source>
</evidence>
<dbReference type="GO" id="GO:0005524">
    <property type="term" value="F:ATP binding"/>
    <property type="evidence" value="ECO:0007669"/>
    <property type="project" value="UniProtKB-KW"/>
</dbReference>
<dbReference type="Pfam" id="PF13177">
    <property type="entry name" value="DNA_pol3_delta2"/>
    <property type="match status" value="1"/>
</dbReference>
<keyword evidence="2 11" id="KW-0808">Transferase</keyword>
<dbReference type="GO" id="GO:0046872">
    <property type="term" value="F:metal ion binding"/>
    <property type="evidence" value="ECO:0007669"/>
    <property type="project" value="UniProtKB-KW"/>
</dbReference>
<dbReference type="InterPro" id="IPR003593">
    <property type="entry name" value="AAA+_ATPase"/>
</dbReference>
<evidence type="ECO:0000313" key="14">
    <source>
        <dbReference type="Proteomes" id="UP000034256"/>
    </source>
</evidence>
<sequence>MLYRKYRPKTFSEITGQQHVVKTLQGALLGGRVGHAYLFSGPRGTGKTTLARILAKSVNCEKYSIAGKSEKERVLGRIPCNVCASCSSMDKGTSLDLIEIDAASQTGVDDIRQLTDSVRTAAVGGRFKVFVIDEVHMLSKSAFNALLKTLEEPPSHAIFILATTEPNKILATVLSRVQRFDFKKLTENEILSKLKKIAETENIKIEDIGLRAIAKASDGALRDGEVLLSKLIAINGDENNISAQSVHDALGLIPYHYYPDFLSKLAASNGPEAISVLHTLNDSGFDLENFAKEFLEYARKVLITKVNPVLASAIHGNDDQIMAHSSNIDGQELINIINIFSHARAGMRHSPIPILPLELAVLDAVGK</sequence>
<keyword evidence="8 11" id="KW-0067">ATP-binding</keyword>
<dbReference type="EMBL" id="LCCF01000005">
    <property type="protein sequence ID" value="KKS25200.1"/>
    <property type="molecule type" value="Genomic_DNA"/>
</dbReference>
<accession>A0A0G0XJW2</accession>
<gene>
    <name evidence="11" type="primary">dnaX</name>
    <name evidence="13" type="ORF">UU85_C0005G0010</name>
</gene>
<evidence type="ECO:0000256" key="4">
    <source>
        <dbReference type="ARBA" id="ARBA00022705"/>
    </source>
</evidence>
<protein>
    <recommendedName>
        <fullName evidence="11">DNA polymerase III subunit gamma/tau</fullName>
        <ecNumber evidence="11">2.7.7.7</ecNumber>
    </recommendedName>
</protein>
<dbReference type="InterPro" id="IPR050238">
    <property type="entry name" value="DNA_Rep/Repair_Clamp_Loader"/>
</dbReference>
<dbReference type="CDD" id="cd00009">
    <property type="entry name" value="AAA"/>
    <property type="match status" value="1"/>
</dbReference>
<evidence type="ECO:0000256" key="9">
    <source>
        <dbReference type="ARBA" id="ARBA00022932"/>
    </source>
</evidence>
<dbReference type="PATRIC" id="fig|1619004.3.peg.410"/>
<dbReference type="GO" id="GO:0006261">
    <property type="term" value="P:DNA-templated DNA replication"/>
    <property type="evidence" value="ECO:0007669"/>
    <property type="project" value="TreeGrafter"/>
</dbReference>
<dbReference type="SUPFAM" id="SSF52540">
    <property type="entry name" value="P-loop containing nucleoside triphosphate hydrolases"/>
    <property type="match status" value="1"/>
</dbReference>
<evidence type="ECO:0000256" key="7">
    <source>
        <dbReference type="ARBA" id="ARBA00022833"/>
    </source>
</evidence>
<proteinExistence type="inferred from homology"/>
<keyword evidence="4 11" id="KW-0235">DNA replication</keyword>
<dbReference type="EC" id="2.7.7.7" evidence="11"/>
<dbReference type="InterPro" id="IPR027417">
    <property type="entry name" value="P-loop_NTPase"/>
</dbReference>
<dbReference type="InterPro" id="IPR012763">
    <property type="entry name" value="DNA_pol_III_sug/sutau_N"/>
</dbReference>
<evidence type="ECO:0000256" key="10">
    <source>
        <dbReference type="ARBA" id="ARBA00049244"/>
    </source>
</evidence>
<dbReference type="Proteomes" id="UP000034256">
    <property type="component" value="Unassembled WGS sequence"/>
</dbReference>
<comment type="catalytic activity">
    <reaction evidence="10 11">
        <text>DNA(n) + a 2'-deoxyribonucleoside 5'-triphosphate = DNA(n+1) + diphosphate</text>
        <dbReference type="Rhea" id="RHEA:22508"/>
        <dbReference type="Rhea" id="RHEA-COMP:17339"/>
        <dbReference type="Rhea" id="RHEA-COMP:17340"/>
        <dbReference type="ChEBI" id="CHEBI:33019"/>
        <dbReference type="ChEBI" id="CHEBI:61560"/>
        <dbReference type="ChEBI" id="CHEBI:173112"/>
        <dbReference type="EC" id="2.7.7.7"/>
    </reaction>
</comment>
<keyword evidence="5" id="KW-0479">Metal-binding</keyword>
<organism evidence="13 14">
    <name type="scientific">Candidatus Wolfebacteria bacterium GW2011_GWA2_42_10</name>
    <dbReference type="NCBI Taxonomy" id="1619004"/>
    <lineage>
        <taxon>Bacteria</taxon>
        <taxon>Candidatus Wolfeibacteriota</taxon>
    </lineage>
</organism>
<dbReference type="FunFam" id="3.40.50.300:FF:000014">
    <property type="entry name" value="DNA polymerase III subunit gamma/tau"/>
    <property type="match status" value="1"/>
</dbReference>
<comment type="caution">
    <text evidence="13">The sequence shown here is derived from an EMBL/GenBank/DDBJ whole genome shotgun (WGS) entry which is preliminary data.</text>
</comment>
<comment type="function">
    <text evidence="11">DNA polymerase III is a complex, multichain enzyme responsible for most of the replicative synthesis in bacteria. This DNA polymerase also exhibits 3' to 5' exonuclease activity.</text>
</comment>
<keyword evidence="9 11" id="KW-0239">DNA-directed DNA polymerase</keyword>
<dbReference type="Pfam" id="PF22608">
    <property type="entry name" value="DNAX_ATPase_lid"/>
    <property type="match status" value="1"/>
</dbReference>
<comment type="subunit">
    <text evidence="11">DNA polymerase III contains a core (composed of alpha, epsilon and theta chains) that associates with a tau subunit. This core dimerizes to form the POLIII' complex. PolIII' associates with the gamma complex (composed of gamma, delta, delta', psi and chi chains) and with the beta chain to form the complete DNA polymerase III complex.</text>
</comment>
<dbReference type="Gene3D" id="1.10.8.60">
    <property type="match status" value="1"/>
</dbReference>
<dbReference type="GO" id="GO:0009360">
    <property type="term" value="C:DNA polymerase III complex"/>
    <property type="evidence" value="ECO:0007669"/>
    <property type="project" value="InterPro"/>
</dbReference>
<evidence type="ECO:0000256" key="8">
    <source>
        <dbReference type="ARBA" id="ARBA00022840"/>
    </source>
</evidence>
<keyword evidence="3 11" id="KW-0548">Nucleotidyltransferase</keyword>
<dbReference type="InterPro" id="IPR022754">
    <property type="entry name" value="DNA_pol_III_gamma-3"/>
</dbReference>
<evidence type="ECO:0000256" key="3">
    <source>
        <dbReference type="ARBA" id="ARBA00022695"/>
    </source>
</evidence>
<keyword evidence="6 11" id="KW-0547">Nucleotide-binding</keyword>
<feature type="domain" description="AAA+ ATPase" evidence="12">
    <location>
        <begin position="33"/>
        <end position="186"/>
    </location>
</feature>
<dbReference type="Gene3D" id="3.40.50.300">
    <property type="entry name" value="P-loop containing nucleotide triphosphate hydrolases"/>
    <property type="match status" value="1"/>
</dbReference>
<evidence type="ECO:0000256" key="11">
    <source>
        <dbReference type="RuleBase" id="RU364063"/>
    </source>
</evidence>
<evidence type="ECO:0000313" key="13">
    <source>
        <dbReference type="EMBL" id="KKS25200.1"/>
    </source>
</evidence>
<dbReference type="NCBIfam" id="NF004046">
    <property type="entry name" value="PRK05563.1"/>
    <property type="match status" value="1"/>
</dbReference>
<dbReference type="PANTHER" id="PTHR11669">
    <property type="entry name" value="REPLICATION FACTOR C / DNA POLYMERASE III GAMMA-TAU SUBUNIT"/>
    <property type="match status" value="1"/>
</dbReference>
<dbReference type="AlphaFoldDB" id="A0A0G0XJW2"/>
<evidence type="ECO:0000256" key="2">
    <source>
        <dbReference type="ARBA" id="ARBA00022679"/>
    </source>
</evidence>
<dbReference type="SMART" id="SM00382">
    <property type="entry name" value="AAA"/>
    <property type="match status" value="1"/>
</dbReference>
<reference evidence="13 14" key="1">
    <citation type="journal article" date="2015" name="Nature">
        <title>rRNA introns, odd ribosomes, and small enigmatic genomes across a large radiation of phyla.</title>
        <authorList>
            <person name="Brown C.T."/>
            <person name="Hug L.A."/>
            <person name="Thomas B.C."/>
            <person name="Sharon I."/>
            <person name="Castelle C.J."/>
            <person name="Singh A."/>
            <person name="Wilkins M.J."/>
            <person name="Williams K.H."/>
            <person name="Banfield J.F."/>
        </authorList>
    </citation>
    <scope>NUCLEOTIDE SEQUENCE [LARGE SCALE GENOMIC DNA]</scope>
</reference>
<dbReference type="InterPro" id="IPR008921">
    <property type="entry name" value="DNA_pol3_clamp-load_cplx_C"/>
</dbReference>
<dbReference type="GO" id="GO:0003887">
    <property type="term" value="F:DNA-directed DNA polymerase activity"/>
    <property type="evidence" value="ECO:0007669"/>
    <property type="project" value="UniProtKB-KW"/>
</dbReference>
<dbReference type="NCBIfam" id="TIGR02397">
    <property type="entry name" value="dnaX_nterm"/>
    <property type="match status" value="1"/>
</dbReference>
<dbReference type="SUPFAM" id="SSF48019">
    <property type="entry name" value="post-AAA+ oligomerization domain-like"/>
    <property type="match status" value="1"/>
</dbReference>
<evidence type="ECO:0000256" key="5">
    <source>
        <dbReference type="ARBA" id="ARBA00022723"/>
    </source>
</evidence>
<dbReference type="PANTHER" id="PTHR11669:SF0">
    <property type="entry name" value="PROTEIN STICHEL-LIKE 2"/>
    <property type="match status" value="1"/>
</dbReference>
<evidence type="ECO:0000256" key="6">
    <source>
        <dbReference type="ARBA" id="ARBA00022741"/>
    </source>
</evidence>
<dbReference type="Gene3D" id="1.20.272.10">
    <property type="match status" value="1"/>
</dbReference>
<name>A0A0G0XJW2_9BACT</name>
<dbReference type="InterPro" id="IPR045085">
    <property type="entry name" value="HLD_clamp_pol_III_gamma_tau"/>
</dbReference>
<dbReference type="GO" id="GO:0003677">
    <property type="term" value="F:DNA binding"/>
    <property type="evidence" value="ECO:0007669"/>
    <property type="project" value="InterPro"/>
</dbReference>
<keyword evidence="7" id="KW-0862">Zinc</keyword>
<comment type="similarity">
    <text evidence="1 11">Belongs to the DnaX/STICHEL family.</text>
</comment>